<protein>
    <submittedName>
        <fullName evidence="2">TDT family transporter</fullName>
    </submittedName>
</protein>
<dbReference type="PANTHER" id="PTHR37955:SF1">
    <property type="entry name" value="DEP DOMAIN-CONTAINING PROTEIN"/>
    <property type="match status" value="1"/>
</dbReference>
<dbReference type="InterPro" id="IPR004695">
    <property type="entry name" value="SLAC1/Mae1/Ssu1/TehA"/>
</dbReference>
<comment type="caution">
    <text evidence="2">The sequence shown here is derived from an EMBL/GenBank/DDBJ whole genome shotgun (WGS) entry which is preliminary data.</text>
</comment>
<proteinExistence type="predicted"/>
<dbReference type="CDD" id="cd09325">
    <property type="entry name" value="TDT_C4-dicarb_trans"/>
    <property type="match status" value="1"/>
</dbReference>
<sequence>MGQIVKKVPIPMAGLMLGLAALGNLIQSYGDMYRNILGGVSAVLLLLLIIKIVTDPNGVKESMDNPVVASVSPTLSMGIMLLATYIKPYFPSVSYGIWLVGLGLHVVLILYFTKRYLLSFNIKEVFPSWFIVYVGIVVGSVTAPAYNQAVIGQYLFWFGFISYIILLPIVIYRVVKVKEIPDPALPTMAIFAAPASLCLAGYINSFPNKNMGIVGFLAALSLIMLAVALLYMPKLLKLPFYPSYSSYTFPFVISGVAIKLTNGFLAKSGNTIAWLKPIVKFEEVIAVLFVLYVLTKYIQFLFSSPKATAVKA</sequence>
<feature type="transmembrane region" description="Helical" evidence="1">
    <location>
        <begin position="36"/>
        <end position="54"/>
    </location>
</feature>
<feature type="transmembrane region" description="Helical" evidence="1">
    <location>
        <begin position="66"/>
        <end position="86"/>
    </location>
</feature>
<dbReference type="Pfam" id="PF03595">
    <property type="entry name" value="SLAC1"/>
    <property type="match status" value="1"/>
</dbReference>
<feature type="transmembrane region" description="Helical" evidence="1">
    <location>
        <begin position="125"/>
        <end position="145"/>
    </location>
</feature>
<feature type="transmembrane region" description="Helical" evidence="1">
    <location>
        <begin position="92"/>
        <end position="113"/>
    </location>
</feature>
<evidence type="ECO:0000313" key="3">
    <source>
        <dbReference type="Proteomes" id="UP000779508"/>
    </source>
</evidence>
<feature type="transmembrane region" description="Helical" evidence="1">
    <location>
        <begin position="151"/>
        <end position="172"/>
    </location>
</feature>
<organism evidence="2 3">
    <name type="scientific">Alkaliphilus flagellatus</name>
    <dbReference type="NCBI Taxonomy" id="2841507"/>
    <lineage>
        <taxon>Bacteria</taxon>
        <taxon>Bacillati</taxon>
        <taxon>Bacillota</taxon>
        <taxon>Clostridia</taxon>
        <taxon>Peptostreptococcales</taxon>
        <taxon>Natronincolaceae</taxon>
        <taxon>Alkaliphilus</taxon>
    </lineage>
</organism>
<evidence type="ECO:0000256" key="1">
    <source>
        <dbReference type="SAM" id="Phobius"/>
    </source>
</evidence>
<dbReference type="Proteomes" id="UP000779508">
    <property type="component" value="Unassembled WGS sequence"/>
</dbReference>
<feature type="transmembrane region" description="Helical" evidence="1">
    <location>
        <begin position="244"/>
        <end position="264"/>
    </location>
</feature>
<dbReference type="PANTHER" id="PTHR37955">
    <property type="entry name" value="TELLURITE RESISTANCE PROTEIN TEHA"/>
    <property type="match status" value="1"/>
</dbReference>
<keyword evidence="1" id="KW-0472">Membrane</keyword>
<dbReference type="RefSeq" id="WP_216415528.1">
    <property type="nucleotide sequence ID" value="NZ_JAHLQK010000002.1"/>
</dbReference>
<name>A0ABS6G0M4_9FIRM</name>
<feature type="transmembrane region" description="Helical" evidence="1">
    <location>
        <begin position="12"/>
        <end position="30"/>
    </location>
</feature>
<accession>A0ABS6G0M4</accession>
<feature type="transmembrane region" description="Helical" evidence="1">
    <location>
        <begin position="211"/>
        <end position="232"/>
    </location>
</feature>
<dbReference type="EMBL" id="JAHLQK010000002">
    <property type="protein sequence ID" value="MBU5676047.1"/>
    <property type="molecule type" value="Genomic_DNA"/>
</dbReference>
<reference evidence="2 3" key="1">
    <citation type="submission" date="2021-06" db="EMBL/GenBank/DDBJ databases">
        <authorList>
            <person name="Sun Q."/>
            <person name="Li D."/>
        </authorList>
    </citation>
    <scope>NUCLEOTIDE SEQUENCE [LARGE SCALE GENOMIC DNA]</scope>
    <source>
        <strain evidence="2 3">MSJ-5</strain>
    </source>
</reference>
<gene>
    <name evidence="2" type="ORF">KQI88_06430</name>
</gene>
<keyword evidence="1" id="KW-1133">Transmembrane helix</keyword>
<keyword evidence="3" id="KW-1185">Reference proteome</keyword>
<feature type="transmembrane region" description="Helical" evidence="1">
    <location>
        <begin position="184"/>
        <end position="205"/>
    </location>
</feature>
<keyword evidence="1" id="KW-0812">Transmembrane</keyword>
<dbReference type="InterPro" id="IPR052951">
    <property type="entry name" value="Tellurite_res_ion_channel"/>
</dbReference>
<evidence type="ECO:0000313" key="2">
    <source>
        <dbReference type="EMBL" id="MBU5676047.1"/>
    </source>
</evidence>
<feature type="transmembrane region" description="Helical" evidence="1">
    <location>
        <begin position="284"/>
        <end position="302"/>
    </location>
</feature>